<name>A0A511D8Y4_9PSEU</name>
<protein>
    <submittedName>
        <fullName evidence="1">Polyketide cyclase</fullName>
    </submittedName>
</protein>
<dbReference type="PANTHER" id="PTHR39332:SF7">
    <property type="entry name" value="SRPBCC FAMILY PROTEIN"/>
    <property type="match status" value="1"/>
</dbReference>
<dbReference type="EMBL" id="BJVJ01000001">
    <property type="protein sequence ID" value="GEL21252.1"/>
    <property type="molecule type" value="Genomic_DNA"/>
</dbReference>
<reference evidence="1 2" key="1">
    <citation type="submission" date="2019-07" db="EMBL/GenBank/DDBJ databases">
        <title>Whole genome shotgun sequence of Pseudonocardia sulfidoxydans NBRC 16205.</title>
        <authorList>
            <person name="Hosoyama A."/>
            <person name="Uohara A."/>
            <person name="Ohji S."/>
            <person name="Ichikawa N."/>
        </authorList>
    </citation>
    <scope>NUCLEOTIDE SEQUENCE [LARGE SCALE GENOMIC DNA]</scope>
    <source>
        <strain evidence="1 2">NBRC 16205</strain>
    </source>
</reference>
<organism evidence="1 2">
    <name type="scientific">Pseudonocardia sulfidoxydans NBRC 16205</name>
    <dbReference type="NCBI Taxonomy" id="1223511"/>
    <lineage>
        <taxon>Bacteria</taxon>
        <taxon>Bacillati</taxon>
        <taxon>Actinomycetota</taxon>
        <taxon>Actinomycetes</taxon>
        <taxon>Pseudonocardiales</taxon>
        <taxon>Pseudonocardiaceae</taxon>
        <taxon>Pseudonocardia</taxon>
    </lineage>
</organism>
<accession>A0A511D8Y4</accession>
<dbReference type="InterPro" id="IPR019587">
    <property type="entry name" value="Polyketide_cyclase/dehydratase"/>
</dbReference>
<dbReference type="Pfam" id="PF10604">
    <property type="entry name" value="Polyketide_cyc2"/>
    <property type="match status" value="1"/>
</dbReference>
<dbReference type="Proteomes" id="UP000321685">
    <property type="component" value="Unassembled WGS sequence"/>
</dbReference>
<evidence type="ECO:0000313" key="2">
    <source>
        <dbReference type="Proteomes" id="UP000321685"/>
    </source>
</evidence>
<sequence length="146" mass="15631">MPRPYASGVVTASADDVWARIRDFNGIADWHPGIQSSELTTGDSGAEVGAVRKLGLGGDAVVSERLVALDDDARTYTYTFTDSGPFPVRRYVSTIRVAPVTDTGHAFVEWWAEFDADAGDEAELTKTYARGVYGGGISALQQHFGG</sequence>
<proteinExistence type="predicted"/>
<dbReference type="InterPro" id="IPR023393">
    <property type="entry name" value="START-like_dom_sf"/>
</dbReference>
<dbReference type="AlphaFoldDB" id="A0A511D8Y4"/>
<dbReference type="CDD" id="cd07821">
    <property type="entry name" value="PYR_PYL_RCAR_like"/>
    <property type="match status" value="1"/>
</dbReference>
<comment type="caution">
    <text evidence="1">The sequence shown here is derived from an EMBL/GenBank/DDBJ whole genome shotgun (WGS) entry which is preliminary data.</text>
</comment>
<keyword evidence="2" id="KW-1185">Reference proteome</keyword>
<dbReference type="Gene3D" id="3.30.530.20">
    <property type="match status" value="1"/>
</dbReference>
<dbReference type="PANTHER" id="PTHR39332">
    <property type="entry name" value="BLL4707 PROTEIN"/>
    <property type="match status" value="1"/>
</dbReference>
<dbReference type="RefSeq" id="WP_147101735.1">
    <property type="nucleotide sequence ID" value="NZ_BJVJ01000001.1"/>
</dbReference>
<evidence type="ECO:0000313" key="1">
    <source>
        <dbReference type="EMBL" id="GEL21252.1"/>
    </source>
</evidence>
<dbReference type="OrthoDB" id="6024794at2"/>
<gene>
    <name evidence="1" type="ORF">PSU4_02060</name>
</gene>
<dbReference type="SUPFAM" id="SSF55961">
    <property type="entry name" value="Bet v1-like"/>
    <property type="match status" value="1"/>
</dbReference>